<feature type="region of interest" description="Disordered" evidence="1">
    <location>
        <begin position="264"/>
        <end position="284"/>
    </location>
</feature>
<dbReference type="Gene3D" id="3.40.50.300">
    <property type="entry name" value="P-loop containing nucleotide triphosphate hydrolases"/>
    <property type="match status" value="1"/>
</dbReference>
<feature type="region of interest" description="Disordered" evidence="1">
    <location>
        <begin position="344"/>
        <end position="419"/>
    </location>
</feature>
<dbReference type="EMBL" id="JANIEX010001112">
    <property type="protein sequence ID" value="KAJ3560770.1"/>
    <property type="molecule type" value="Genomic_DNA"/>
</dbReference>
<name>A0AAD5YL48_9AGAR</name>
<feature type="compositionally biased region" description="Basic and acidic residues" evidence="1">
    <location>
        <begin position="270"/>
        <end position="284"/>
    </location>
</feature>
<sequence length="492" mass="56752">MSATEEMMEQDAETFPGTFRCTEEIRPDDIFIALMGPPGEGRKTFISFLCDRTVGQSQFEPMAIYAHDSWKGYEGRRVVLVNFPSFDGRVFRDYETLSLIGTWLKTSNIKLSGFIYLHSLQDTIEADPLLKNLCMLGMICGDVAMKGRVVIIFTPWQDDVAQTPRAIELDILAEQPCQPFIVAGSRAFRLFNKRPQAVREVVGQSINIILGTLDKRKLFLFQEELICLRLNLNETSSAKMLRIINSERLVLVKKKLDVLVARSRSTTGAPHEHEPTKEREELKEETAKLREEIRRLRISNGRRIHLFFQPKRSRAAGVGDFSASSVTLLTKNLDYSPAERRRLEGTGKSWGTGVAETSRERAYRERREGEKREGEKMRERAEREREAREREARERENEERERGERVLTEKSSAGKKSEPEQFMKELMEELWPEHKAQIETQLERVESWLEEKGRQLTEGWEELEENWIKEGAKKAIKEAVQGVLIVGKSIDQ</sequence>
<evidence type="ECO:0000313" key="2">
    <source>
        <dbReference type="EMBL" id="KAJ3560770.1"/>
    </source>
</evidence>
<dbReference type="AlphaFoldDB" id="A0AAD5YL48"/>
<organism evidence="2 3">
    <name type="scientific">Leucocoprinus birnbaumii</name>
    <dbReference type="NCBI Taxonomy" id="56174"/>
    <lineage>
        <taxon>Eukaryota</taxon>
        <taxon>Fungi</taxon>
        <taxon>Dikarya</taxon>
        <taxon>Basidiomycota</taxon>
        <taxon>Agaricomycotina</taxon>
        <taxon>Agaricomycetes</taxon>
        <taxon>Agaricomycetidae</taxon>
        <taxon>Agaricales</taxon>
        <taxon>Agaricineae</taxon>
        <taxon>Agaricaceae</taxon>
        <taxon>Leucocoprinus</taxon>
    </lineage>
</organism>
<evidence type="ECO:0000256" key="1">
    <source>
        <dbReference type="SAM" id="MobiDB-lite"/>
    </source>
</evidence>
<protein>
    <recommendedName>
        <fullName evidence="4">G domain-containing protein</fullName>
    </recommendedName>
</protein>
<comment type="caution">
    <text evidence="2">The sequence shown here is derived from an EMBL/GenBank/DDBJ whole genome shotgun (WGS) entry which is preliminary data.</text>
</comment>
<accession>A0AAD5YL48</accession>
<gene>
    <name evidence="2" type="ORF">NP233_g10616</name>
</gene>
<reference evidence="2" key="1">
    <citation type="submission" date="2022-07" db="EMBL/GenBank/DDBJ databases">
        <title>Genome Sequence of Leucocoprinus birnbaumii.</title>
        <authorList>
            <person name="Buettner E."/>
        </authorList>
    </citation>
    <scope>NUCLEOTIDE SEQUENCE</scope>
    <source>
        <strain evidence="2">VT141</strain>
    </source>
</reference>
<evidence type="ECO:0000313" key="3">
    <source>
        <dbReference type="Proteomes" id="UP001213000"/>
    </source>
</evidence>
<dbReference type="Proteomes" id="UP001213000">
    <property type="component" value="Unassembled WGS sequence"/>
</dbReference>
<keyword evidence="3" id="KW-1185">Reference proteome</keyword>
<proteinExistence type="predicted"/>
<feature type="compositionally biased region" description="Basic and acidic residues" evidence="1">
    <location>
        <begin position="357"/>
        <end position="408"/>
    </location>
</feature>
<dbReference type="InterPro" id="IPR027417">
    <property type="entry name" value="P-loop_NTPase"/>
</dbReference>
<evidence type="ECO:0008006" key="4">
    <source>
        <dbReference type="Google" id="ProtNLM"/>
    </source>
</evidence>